<comment type="caution">
    <text evidence="7">The sequence shown here is derived from an EMBL/GenBank/DDBJ whole genome shotgun (WGS) entry which is preliminary data.</text>
</comment>
<keyword evidence="3" id="KW-0804">Transcription</keyword>
<feature type="DNA-binding region" description="OmpR/PhoB-type" evidence="4">
    <location>
        <begin position="127"/>
        <end position="232"/>
    </location>
</feature>
<evidence type="ECO:0000256" key="4">
    <source>
        <dbReference type="PROSITE-ProRule" id="PRU01091"/>
    </source>
</evidence>
<dbReference type="CDD" id="cd00383">
    <property type="entry name" value="trans_reg_C"/>
    <property type="match status" value="1"/>
</dbReference>
<dbReference type="CDD" id="cd00060">
    <property type="entry name" value="FHA"/>
    <property type="match status" value="1"/>
</dbReference>
<dbReference type="SMART" id="SM00240">
    <property type="entry name" value="FHA"/>
    <property type="match status" value="1"/>
</dbReference>
<evidence type="ECO:0000256" key="2">
    <source>
        <dbReference type="ARBA" id="ARBA00023125"/>
    </source>
</evidence>
<evidence type="ECO:0000259" key="6">
    <source>
        <dbReference type="PROSITE" id="PS51755"/>
    </source>
</evidence>
<dbReference type="InterPro" id="IPR036388">
    <property type="entry name" value="WH-like_DNA-bd_sf"/>
</dbReference>
<dbReference type="SMART" id="SM00862">
    <property type="entry name" value="Trans_reg_C"/>
    <property type="match status" value="1"/>
</dbReference>
<evidence type="ECO:0000259" key="5">
    <source>
        <dbReference type="PROSITE" id="PS50006"/>
    </source>
</evidence>
<gene>
    <name evidence="7" type="ORF">J2Z65_002478</name>
</gene>
<proteinExistence type="predicted"/>
<dbReference type="Pfam" id="PF00486">
    <property type="entry name" value="Trans_reg_C"/>
    <property type="match status" value="1"/>
</dbReference>
<dbReference type="GO" id="GO:0003677">
    <property type="term" value="F:DNA binding"/>
    <property type="evidence" value="ECO:0007669"/>
    <property type="project" value="UniProtKB-KW"/>
</dbReference>
<reference evidence="7 8" key="1">
    <citation type="submission" date="2021-03" db="EMBL/GenBank/DDBJ databases">
        <title>Genomic Encyclopedia of Type Strains, Phase IV (KMG-IV): sequencing the most valuable type-strain genomes for metagenomic binning, comparative biology and taxonomic classification.</title>
        <authorList>
            <person name="Goeker M."/>
        </authorList>
    </citation>
    <scope>NUCLEOTIDE SEQUENCE [LARGE SCALE GENOMIC DNA]</scope>
    <source>
        <strain evidence="7 8">DSM 24950</strain>
    </source>
</reference>
<evidence type="ECO:0000313" key="7">
    <source>
        <dbReference type="EMBL" id="MBP1963262.1"/>
    </source>
</evidence>
<sequence>MEGRKLENFACLYIVRGEPYRSGTCVNLSEVETLVGRISNQLTPDLAFTNAFISREHFVIRKEQDKAVLYDLGSRHGTEINGVLLTPHTPYTLNNFDIIKLSKGMTVIHFSYMFAEQTLEIEPLSITRDLEIPELPLTIHWERRECVVEGKRILMSEKEYLLIRVLHENANRLVPLEEIKSTVWPERSTGAEGFSDVTLDELNALVYRVRKKYGKATFLISAVRGSGYMLETELKSS</sequence>
<dbReference type="SUPFAM" id="SSF46894">
    <property type="entry name" value="C-terminal effector domain of the bipartite response regulators"/>
    <property type="match status" value="1"/>
</dbReference>
<keyword evidence="2 4" id="KW-0238">DNA-binding</keyword>
<dbReference type="Pfam" id="PF00498">
    <property type="entry name" value="FHA"/>
    <property type="match status" value="1"/>
</dbReference>
<dbReference type="Gene3D" id="1.10.10.10">
    <property type="entry name" value="Winged helix-like DNA-binding domain superfamily/Winged helix DNA-binding domain"/>
    <property type="match status" value="1"/>
</dbReference>
<dbReference type="Gene3D" id="2.60.200.20">
    <property type="match status" value="1"/>
</dbReference>
<dbReference type="SUPFAM" id="SSF49879">
    <property type="entry name" value="SMAD/FHA domain"/>
    <property type="match status" value="1"/>
</dbReference>
<keyword evidence="1" id="KW-0805">Transcription regulation</keyword>
<dbReference type="PROSITE" id="PS51755">
    <property type="entry name" value="OMPR_PHOB"/>
    <property type="match status" value="1"/>
</dbReference>
<dbReference type="InterPro" id="IPR001867">
    <property type="entry name" value="OmpR/PhoB-type_DNA-bd"/>
</dbReference>
<dbReference type="PROSITE" id="PS50006">
    <property type="entry name" value="FHA_DOMAIN"/>
    <property type="match status" value="1"/>
</dbReference>
<keyword evidence="8" id="KW-1185">Reference proteome</keyword>
<organism evidence="7 8">
    <name type="scientific">Paenibacillus aceris</name>
    <dbReference type="NCBI Taxonomy" id="869555"/>
    <lineage>
        <taxon>Bacteria</taxon>
        <taxon>Bacillati</taxon>
        <taxon>Bacillota</taxon>
        <taxon>Bacilli</taxon>
        <taxon>Bacillales</taxon>
        <taxon>Paenibacillaceae</taxon>
        <taxon>Paenibacillus</taxon>
    </lineage>
</organism>
<name>A0ABS4HX77_9BACL</name>
<feature type="domain" description="OmpR/PhoB-type" evidence="6">
    <location>
        <begin position="127"/>
        <end position="232"/>
    </location>
</feature>
<feature type="domain" description="FHA" evidence="5">
    <location>
        <begin position="33"/>
        <end position="85"/>
    </location>
</feature>
<dbReference type="Proteomes" id="UP001519344">
    <property type="component" value="Unassembled WGS sequence"/>
</dbReference>
<dbReference type="InterPro" id="IPR016032">
    <property type="entry name" value="Sig_transdc_resp-reg_C-effctor"/>
</dbReference>
<evidence type="ECO:0000256" key="1">
    <source>
        <dbReference type="ARBA" id="ARBA00023015"/>
    </source>
</evidence>
<dbReference type="EMBL" id="JAGGKV010000005">
    <property type="protein sequence ID" value="MBP1963262.1"/>
    <property type="molecule type" value="Genomic_DNA"/>
</dbReference>
<evidence type="ECO:0000313" key="8">
    <source>
        <dbReference type="Proteomes" id="UP001519344"/>
    </source>
</evidence>
<dbReference type="InterPro" id="IPR000253">
    <property type="entry name" value="FHA_dom"/>
</dbReference>
<protein>
    <submittedName>
        <fullName evidence="7">DNA-binding winged helix-turn-helix (WHTH) protein</fullName>
    </submittedName>
</protein>
<dbReference type="RefSeq" id="WP_240159989.1">
    <property type="nucleotide sequence ID" value="NZ_JAAOZR010000045.1"/>
</dbReference>
<evidence type="ECO:0000256" key="3">
    <source>
        <dbReference type="ARBA" id="ARBA00023163"/>
    </source>
</evidence>
<dbReference type="InterPro" id="IPR008984">
    <property type="entry name" value="SMAD_FHA_dom_sf"/>
</dbReference>
<accession>A0ABS4HX77</accession>